<dbReference type="Proteomes" id="UP001596514">
    <property type="component" value="Unassembled WGS sequence"/>
</dbReference>
<keyword evidence="3" id="KW-1185">Reference proteome</keyword>
<dbReference type="InterPro" id="IPR002052">
    <property type="entry name" value="DNA_methylase_N6_adenine_CS"/>
</dbReference>
<gene>
    <name evidence="2" type="ORF">ACFQVD_36785</name>
</gene>
<dbReference type="PANTHER" id="PTHR14911:SF13">
    <property type="entry name" value="TRNA (GUANINE(6)-N2)-METHYLTRANSFERASE THUMP3"/>
    <property type="match status" value="1"/>
</dbReference>
<keyword evidence="2" id="KW-0489">Methyltransferase</keyword>
<feature type="domain" description="Ribosomal RNA large subunit methyltransferase K/L-like methyltransferase" evidence="1">
    <location>
        <begin position="161"/>
        <end position="324"/>
    </location>
</feature>
<dbReference type="GO" id="GO:0008168">
    <property type="term" value="F:methyltransferase activity"/>
    <property type="evidence" value="ECO:0007669"/>
    <property type="project" value="UniProtKB-KW"/>
</dbReference>
<reference evidence="3" key="1">
    <citation type="journal article" date="2019" name="Int. J. Syst. Evol. Microbiol.">
        <title>The Global Catalogue of Microorganisms (GCM) 10K type strain sequencing project: providing services to taxonomists for standard genome sequencing and annotation.</title>
        <authorList>
            <consortium name="The Broad Institute Genomics Platform"/>
            <consortium name="The Broad Institute Genome Sequencing Center for Infectious Disease"/>
            <person name="Wu L."/>
            <person name="Ma J."/>
        </authorList>
    </citation>
    <scope>NUCLEOTIDE SEQUENCE [LARGE SCALE GENOMIC DNA]</scope>
    <source>
        <strain evidence="3">JCM 10083</strain>
    </source>
</reference>
<dbReference type="GO" id="GO:0032259">
    <property type="term" value="P:methylation"/>
    <property type="evidence" value="ECO:0007669"/>
    <property type="project" value="UniProtKB-KW"/>
</dbReference>
<dbReference type="InterPro" id="IPR029063">
    <property type="entry name" value="SAM-dependent_MTases_sf"/>
</dbReference>
<dbReference type="PROSITE" id="PS00092">
    <property type="entry name" value="N6_MTASE"/>
    <property type="match status" value="1"/>
</dbReference>
<protein>
    <submittedName>
        <fullName evidence="2">TRM11 family SAM-dependent methyltransferase</fullName>
    </submittedName>
</protein>
<dbReference type="InterPro" id="IPR000241">
    <property type="entry name" value="RlmKL-like_Mtase"/>
</dbReference>
<evidence type="ECO:0000259" key="1">
    <source>
        <dbReference type="Pfam" id="PF01170"/>
    </source>
</evidence>
<comment type="caution">
    <text evidence="2">The sequence shown here is derived from an EMBL/GenBank/DDBJ whole genome shotgun (WGS) entry which is preliminary data.</text>
</comment>
<name>A0ABW2TAP5_9ACTN</name>
<dbReference type="EMBL" id="JBHTEE010000001">
    <property type="protein sequence ID" value="MFC7605673.1"/>
    <property type="molecule type" value="Genomic_DNA"/>
</dbReference>
<evidence type="ECO:0000313" key="2">
    <source>
        <dbReference type="EMBL" id="MFC7605673.1"/>
    </source>
</evidence>
<dbReference type="PRINTS" id="PR00507">
    <property type="entry name" value="N12N6MTFRASE"/>
</dbReference>
<sequence>MASEILQLGLGPITRLGHREVHFRAPRPEPGVVRLRTADDVFLLAAQVPDIGAARTGVDALAELAAVTDVDTLLRHRLGCGGSGELTGVEVSASFLGRRNFNRYDVEDAVGRALAWRLGAGYHSRRGGAAPPPTHSAWRLILDGTRATLLLRITDRPLHRRTYKRCTIPGTLHPPLAAAMARMADIRSDHRVLDPCCGAGTLLIEAGRLRPDARFCGFDLDPDALRAARANAADLRAVTVRQADAGDLPLADGSVDRVVCNPPWGTQVAAHGLLDGAFSRWWTELRRVLAPDGMAVVLIPDTDDLGTAIRHRLVPVHVQQVRLSGASSYIVRLTAGERRPRQPSRRRTQGG</sequence>
<proteinExistence type="predicted"/>
<keyword evidence="2" id="KW-0808">Transferase</keyword>
<dbReference type="Pfam" id="PF01170">
    <property type="entry name" value="UPF0020"/>
    <property type="match status" value="1"/>
</dbReference>
<dbReference type="RefSeq" id="WP_343965809.1">
    <property type="nucleotide sequence ID" value="NZ_BAAAGK010000034.1"/>
</dbReference>
<evidence type="ECO:0000313" key="3">
    <source>
        <dbReference type="Proteomes" id="UP001596514"/>
    </source>
</evidence>
<accession>A0ABW2TAP5</accession>
<dbReference type="Gene3D" id="3.40.50.150">
    <property type="entry name" value="Vaccinia Virus protein VP39"/>
    <property type="match status" value="1"/>
</dbReference>
<dbReference type="Gene3D" id="3.30.2130.30">
    <property type="match status" value="1"/>
</dbReference>
<dbReference type="SUPFAM" id="SSF53335">
    <property type="entry name" value="S-adenosyl-L-methionine-dependent methyltransferases"/>
    <property type="match status" value="1"/>
</dbReference>
<dbReference type="CDD" id="cd02440">
    <property type="entry name" value="AdoMet_MTases"/>
    <property type="match status" value="1"/>
</dbReference>
<dbReference type="PANTHER" id="PTHR14911">
    <property type="entry name" value="THUMP DOMAIN-CONTAINING"/>
    <property type="match status" value="1"/>
</dbReference>
<organism evidence="2 3">
    <name type="scientific">Streptosporangium amethystogenes subsp. fukuiense</name>
    <dbReference type="NCBI Taxonomy" id="698418"/>
    <lineage>
        <taxon>Bacteria</taxon>
        <taxon>Bacillati</taxon>
        <taxon>Actinomycetota</taxon>
        <taxon>Actinomycetes</taxon>
        <taxon>Streptosporangiales</taxon>
        <taxon>Streptosporangiaceae</taxon>
        <taxon>Streptosporangium</taxon>
    </lineage>
</organism>